<dbReference type="InterPro" id="IPR019874">
    <property type="entry name" value="RF_methyltr_PrmC"/>
</dbReference>
<accession>A0A0C5VP60</accession>
<dbReference type="NCBIfam" id="TIGR00536">
    <property type="entry name" value="hemK_fam"/>
    <property type="match status" value="1"/>
</dbReference>
<dbReference type="Proteomes" id="UP000032266">
    <property type="component" value="Chromosome"/>
</dbReference>
<dbReference type="PANTHER" id="PTHR47806:SF1">
    <property type="entry name" value="RIBOSOMAL PROTEIN UL3 GLUTAMINE METHYLTRANSFERASE"/>
    <property type="match status" value="1"/>
</dbReference>
<dbReference type="InterPro" id="IPR007848">
    <property type="entry name" value="Small_mtfrase_dom"/>
</dbReference>
<dbReference type="NCBIfam" id="TIGR03534">
    <property type="entry name" value="RF_mod_PrmC"/>
    <property type="match status" value="1"/>
</dbReference>
<dbReference type="PROSITE" id="PS00092">
    <property type="entry name" value="N6_MTASE"/>
    <property type="match status" value="1"/>
</dbReference>
<feature type="domain" description="Methyltransferase small" evidence="4">
    <location>
        <begin position="121"/>
        <end position="203"/>
    </location>
</feature>
<dbReference type="KEGG" id="gsn:YC6258_03142"/>
<gene>
    <name evidence="5" type="ORF">YC6258_03142</name>
</gene>
<keyword evidence="2" id="KW-0808">Transferase</keyword>
<evidence type="ECO:0000256" key="1">
    <source>
        <dbReference type="ARBA" id="ARBA00022603"/>
    </source>
</evidence>
<dbReference type="EMBL" id="CP007142">
    <property type="protein sequence ID" value="AJQ95178.1"/>
    <property type="molecule type" value="Genomic_DNA"/>
</dbReference>
<evidence type="ECO:0000256" key="2">
    <source>
        <dbReference type="ARBA" id="ARBA00022679"/>
    </source>
</evidence>
<protein>
    <submittedName>
        <fullName evidence="5">Methylase of polypeptide chain release factor</fullName>
    </submittedName>
</protein>
<dbReference type="Pfam" id="PF05175">
    <property type="entry name" value="MTS"/>
    <property type="match status" value="1"/>
</dbReference>
<dbReference type="PANTHER" id="PTHR47806">
    <property type="entry name" value="50S RIBOSOMAL PROTEIN L3 GLUTAMINE METHYLTRANSFERASE"/>
    <property type="match status" value="1"/>
</dbReference>
<dbReference type="Gene3D" id="1.10.8.10">
    <property type="entry name" value="DNA helicase RuvA subunit, C-terminal domain"/>
    <property type="match status" value="1"/>
</dbReference>
<dbReference type="FunFam" id="3.40.50.150:FF:000042">
    <property type="entry name" value="50S ribosomal protein L3 glutamine methyltransferase"/>
    <property type="match status" value="1"/>
</dbReference>
<dbReference type="InterPro" id="IPR029063">
    <property type="entry name" value="SAM-dependent_MTases_sf"/>
</dbReference>
<evidence type="ECO:0000259" key="4">
    <source>
        <dbReference type="Pfam" id="PF05175"/>
    </source>
</evidence>
<dbReference type="GO" id="GO:0005829">
    <property type="term" value="C:cytosol"/>
    <property type="evidence" value="ECO:0007669"/>
    <property type="project" value="TreeGrafter"/>
</dbReference>
<dbReference type="STRING" id="1445510.YC6258_03142"/>
<keyword evidence="1 5" id="KW-0489">Methyltransferase</keyword>
<evidence type="ECO:0000313" key="5">
    <source>
        <dbReference type="EMBL" id="AJQ95178.1"/>
    </source>
</evidence>
<evidence type="ECO:0000313" key="6">
    <source>
        <dbReference type="Proteomes" id="UP000032266"/>
    </source>
</evidence>
<dbReference type="NCBIfam" id="TIGR03533">
    <property type="entry name" value="L3_gln_methyl"/>
    <property type="match status" value="1"/>
</dbReference>
<dbReference type="GO" id="GO:0036009">
    <property type="term" value="F:protein-glutamine N-methyltransferase activity"/>
    <property type="evidence" value="ECO:0007669"/>
    <property type="project" value="InterPro"/>
</dbReference>
<proteinExistence type="predicted"/>
<keyword evidence="6" id="KW-1185">Reference proteome</keyword>
<reference evidence="5 6" key="1">
    <citation type="submission" date="2014-01" db="EMBL/GenBank/DDBJ databases">
        <title>Full genme sequencing of cellulolytic bacterium Gynuella sunshinyii YC6258T gen. nov., sp. nov.</title>
        <authorList>
            <person name="Khan H."/>
            <person name="Chung E.J."/>
            <person name="Chung Y.R."/>
        </authorList>
    </citation>
    <scope>NUCLEOTIDE SEQUENCE [LARGE SCALE GENOMIC DNA]</scope>
    <source>
        <strain evidence="5 6">YC6258</strain>
    </source>
</reference>
<dbReference type="PATRIC" id="fig|1445510.3.peg.3106"/>
<evidence type="ECO:0000256" key="3">
    <source>
        <dbReference type="ARBA" id="ARBA00022691"/>
    </source>
</evidence>
<keyword evidence="3" id="KW-0949">S-adenosyl-L-methionine</keyword>
<dbReference type="HOGENOM" id="CLU_018398_5_1_6"/>
<name>A0A0C5VP60_9GAMM</name>
<dbReference type="GO" id="GO:0032259">
    <property type="term" value="P:methylation"/>
    <property type="evidence" value="ECO:0007669"/>
    <property type="project" value="UniProtKB-KW"/>
</dbReference>
<dbReference type="SUPFAM" id="SSF53335">
    <property type="entry name" value="S-adenosyl-L-methionine-dependent methyltransferases"/>
    <property type="match status" value="1"/>
</dbReference>
<dbReference type="Gene3D" id="3.40.50.150">
    <property type="entry name" value="Vaccinia Virus protein VP39"/>
    <property type="match status" value="1"/>
</dbReference>
<dbReference type="InterPro" id="IPR004556">
    <property type="entry name" value="HemK-like"/>
</dbReference>
<dbReference type="AlphaFoldDB" id="A0A0C5VP60"/>
<dbReference type="PIRSF" id="PIRSF037167">
    <property type="entry name" value="Mtase_YfcB_prd"/>
    <property type="match status" value="1"/>
</dbReference>
<organism evidence="5 6">
    <name type="scientific">Gynuella sunshinyii YC6258</name>
    <dbReference type="NCBI Taxonomy" id="1445510"/>
    <lineage>
        <taxon>Bacteria</taxon>
        <taxon>Pseudomonadati</taxon>
        <taxon>Pseudomonadota</taxon>
        <taxon>Gammaproteobacteria</taxon>
        <taxon>Oceanospirillales</taxon>
        <taxon>Saccharospirillaceae</taxon>
        <taxon>Gynuella</taxon>
    </lineage>
</organism>
<sequence length="295" mass="33714">MTIRDYVRWATSEFDRRQLFLGHGSDSYWDEATFLVLGAIHLPWDCSANILDARLTEEEKQHVQTLLRRRIEDHVPVPYLLGEAWFCDLRFKINEHTLIPRSPIAELIQHRFAPWLSQEPDSILDLCTGSGCIGIACAHEFDQTRVLLTDISAEALVVAQQNITDYRLEDRVSVLHSDLFSALTEAHQFDLIVTNPPYVDAEDFADMPEEYRNEPSLALVSGHDGLDACKEILRRSADHLTEHGVLICEVGNSAGALQEQYPDIPFTWIEFQNGGFGVFLLTKAELLEHRHWFEN</sequence>
<dbReference type="InterPro" id="IPR017127">
    <property type="entry name" value="Ribosome_uL3_MTase"/>
</dbReference>
<dbReference type="InterPro" id="IPR002052">
    <property type="entry name" value="DNA_methylase_N6_adenine_CS"/>
</dbReference>
<dbReference type="CDD" id="cd02440">
    <property type="entry name" value="AdoMet_MTases"/>
    <property type="match status" value="1"/>
</dbReference>
<dbReference type="GO" id="GO:0003676">
    <property type="term" value="F:nucleic acid binding"/>
    <property type="evidence" value="ECO:0007669"/>
    <property type="project" value="InterPro"/>
</dbReference>